<comment type="caution">
    <text evidence="1">The sequence shown here is derived from an EMBL/GenBank/DDBJ whole genome shotgun (WGS) entry which is preliminary data.</text>
</comment>
<protein>
    <submittedName>
        <fullName evidence="1">Uncharacterized protein</fullName>
    </submittedName>
</protein>
<dbReference type="EMBL" id="CASHSV030000109">
    <property type="protein sequence ID" value="CAJ2646206.1"/>
    <property type="molecule type" value="Genomic_DNA"/>
</dbReference>
<proteinExistence type="predicted"/>
<reference evidence="1" key="1">
    <citation type="submission" date="2023-10" db="EMBL/GenBank/DDBJ databases">
        <authorList>
            <person name="Rodriguez Cubillos JULIANA M."/>
            <person name="De Vega J."/>
        </authorList>
    </citation>
    <scope>NUCLEOTIDE SEQUENCE</scope>
</reference>
<organism evidence="1 2">
    <name type="scientific">Trifolium pratense</name>
    <name type="common">Red clover</name>
    <dbReference type="NCBI Taxonomy" id="57577"/>
    <lineage>
        <taxon>Eukaryota</taxon>
        <taxon>Viridiplantae</taxon>
        <taxon>Streptophyta</taxon>
        <taxon>Embryophyta</taxon>
        <taxon>Tracheophyta</taxon>
        <taxon>Spermatophyta</taxon>
        <taxon>Magnoliopsida</taxon>
        <taxon>eudicotyledons</taxon>
        <taxon>Gunneridae</taxon>
        <taxon>Pentapetalae</taxon>
        <taxon>rosids</taxon>
        <taxon>fabids</taxon>
        <taxon>Fabales</taxon>
        <taxon>Fabaceae</taxon>
        <taxon>Papilionoideae</taxon>
        <taxon>50 kb inversion clade</taxon>
        <taxon>NPAAA clade</taxon>
        <taxon>Hologalegina</taxon>
        <taxon>IRL clade</taxon>
        <taxon>Trifolieae</taxon>
        <taxon>Trifolium</taxon>
    </lineage>
</organism>
<sequence length="183" mass="20906">MASLDIMYNSSKQKPHHNHNHNNNNNNNNHNHNHHCAPMSPRISFSNDFVDLQQVIKQERASKSSDTPTTVSSDFEFSVTNYSMMSADELFSKGRLLPYKDNCNNKRVTTTLKQELLHNDDECDSFSLRPPKGRWKGLLGLRKSHIGSKKVDKSEPSDLRRPNEGPQFNFNSQELVNEGSSSY</sequence>
<evidence type="ECO:0000313" key="2">
    <source>
        <dbReference type="Proteomes" id="UP001177021"/>
    </source>
</evidence>
<accession>A0ACB0JPJ1</accession>
<gene>
    <name evidence="1" type="ORF">MILVUS5_LOCUS14957</name>
</gene>
<dbReference type="Proteomes" id="UP001177021">
    <property type="component" value="Unassembled WGS sequence"/>
</dbReference>
<evidence type="ECO:0000313" key="1">
    <source>
        <dbReference type="EMBL" id="CAJ2646206.1"/>
    </source>
</evidence>
<name>A0ACB0JPJ1_TRIPR</name>
<keyword evidence="2" id="KW-1185">Reference proteome</keyword>